<evidence type="ECO:0000256" key="1">
    <source>
        <dbReference type="SAM" id="Phobius"/>
    </source>
</evidence>
<protein>
    <submittedName>
        <fullName evidence="2">Uncharacterized protein</fullName>
    </submittedName>
</protein>
<dbReference type="OrthoDB" id="1725737at2"/>
<feature type="transmembrane region" description="Helical" evidence="1">
    <location>
        <begin position="74"/>
        <end position="96"/>
    </location>
</feature>
<dbReference type="AlphaFoldDB" id="A0A348AKL1"/>
<proteinExistence type="predicted"/>
<organism evidence="2 3">
    <name type="scientific">Methylomusa anaerophila</name>
    <dbReference type="NCBI Taxonomy" id="1930071"/>
    <lineage>
        <taxon>Bacteria</taxon>
        <taxon>Bacillati</taxon>
        <taxon>Bacillota</taxon>
        <taxon>Negativicutes</taxon>
        <taxon>Selenomonadales</taxon>
        <taxon>Sporomusaceae</taxon>
        <taxon>Methylomusa</taxon>
    </lineage>
</organism>
<dbReference type="Proteomes" id="UP000276437">
    <property type="component" value="Chromosome"/>
</dbReference>
<dbReference type="KEGG" id="mana:MAMMFC1_02293"/>
<dbReference type="EMBL" id="AP018449">
    <property type="protein sequence ID" value="BBB91609.1"/>
    <property type="molecule type" value="Genomic_DNA"/>
</dbReference>
<name>A0A348AKL1_9FIRM</name>
<evidence type="ECO:0000313" key="2">
    <source>
        <dbReference type="EMBL" id="BBB91609.1"/>
    </source>
</evidence>
<reference evidence="2 3" key="1">
    <citation type="journal article" date="2018" name="Int. J. Syst. Evol. Microbiol.">
        <title>Methylomusa anaerophila gen. nov., sp. nov., an anaerobic methanol-utilizing bacterium isolated from a microbial fuel cell.</title>
        <authorList>
            <person name="Amano N."/>
            <person name="Yamamuro A."/>
            <person name="Miyahara M."/>
            <person name="Kouzuma A."/>
            <person name="Abe T."/>
            <person name="Watanabe K."/>
        </authorList>
    </citation>
    <scope>NUCLEOTIDE SEQUENCE [LARGE SCALE GENOMIC DNA]</scope>
    <source>
        <strain evidence="2 3">MMFC1</strain>
    </source>
</reference>
<accession>A0A348AKL1</accession>
<gene>
    <name evidence="2" type="ORF">MAMMFC1_02293</name>
</gene>
<keyword evidence="1" id="KW-1133">Transmembrane helix</keyword>
<keyword evidence="3" id="KW-1185">Reference proteome</keyword>
<keyword evidence="1" id="KW-0472">Membrane</keyword>
<sequence>MSVILLPESVRAKLGDAADDFIKLLNEVADARTEQQRITEFKLSQATDLAKEFTGVRKEIADVRVEIKETKSEIIKWMFIFWIGQLVAIFGFLKFFGK</sequence>
<keyword evidence="1" id="KW-0812">Transmembrane</keyword>
<evidence type="ECO:0000313" key="3">
    <source>
        <dbReference type="Proteomes" id="UP000276437"/>
    </source>
</evidence>
<dbReference type="RefSeq" id="WP_126308603.1">
    <property type="nucleotide sequence ID" value="NZ_AP018449.1"/>
</dbReference>